<gene>
    <name evidence="2" type="ORF">RM704_06260</name>
</gene>
<organism evidence="2 3">
    <name type="scientific">Streptomyces gottesmaniae</name>
    <dbReference type="NCBI Taxonomy" id="3075518"/>
    <lineage>
        <taxon>Bacteria</taxon>
        <taxon>Bacillati</taxon>
        <taxon>Actinomycetota</taxon>
        <taxon>Actinomycetes</taxon>
        <taxon>Kitasatosporales</taxon>
        <taxon>Streptomycetaceae</taxon>
        <taxon>Streptomyces</taxon>
    </lineage>
</organism>
<accession>A0ABU2YSX5</accession>
<proteinExistence type="predicted"/>
<feature type="region of interest" description="Disordered" evidence="1">
    <location>
        <begin position="145"/>
        <end position="183"/>
    </location>
</feature>
<evidence type="ECO:0000313" key="2">
    <source>
        <dbReference type="EMBL" id="MDT0567079.1"/>
    </source>
</evidence>
<reference evidence="2" key="1">
    <citation type="submission" date="2024-05" db="EMBL/GenBank/DDBJ databases">
        <title>30 novel species of actinomycetes from the DSMZ collection.</title>
        <authorList>
            <person name="Nouioui I."/>
        </authorList>
    </citation>
    <scope>NUCLEOTIDE SEQUENCE</scope>
    <source>
        <strain evidence="2">DSM 3412</strain>
    </source>
</reference>
<dbReference type="RefSeq" id="WP_311589964.1">
    <property type="nucleotide sequence ID" value="NZ_JAVRFJ010000004.1"/>
</dbReference>
<evidence type="ECO:0000313" key="3">
    <source>
        <dbReference type="Proteomes" id="UP001180737"/>
    </source>
</evidence>
<feature type="compositionally biased region" description="Basic and acidic residues" evidence="1">
    <location>
        <begin position="173"/>
        <end position="183"/>
    </location>
</feature>
<keyword evidence="3" id="KW-1185">Reference proteome</keyword>
<dbReference type="Proteomes" id="UP001180737">
    <property type="component" value="Unassembled WGS sequence"/>
</dbReference>
<comment type="caution">
    <text evidence="2">The sequence shown here is derived from an EMBL/GenBank/DDBJ whole genome shotgun (WGS) entry which is preliminary data.</text>
</comment>
<evidence type="ECO:0000256" key="1">
    <source>
        <dbReference type="SAM" id="MobiDB-lite"/>
    </source>
</evidence>
<feature type="region of interest" description="Disordered" evidence="1">
    <location>
        <begin position="1"/>
        <end position="40"/>
    </location>
</feature>
<protein>
    <submittedName>
        <fullName evidence="2">Uncharacterized protein</fullName>
    </submittedName>
</protein>
<name>A0ABU2YSX5_9ACTN</name>
<dbReference type="EMBL" id="JAVRFJ010000004">
    <property type="protein sequence ID" value="MDT0567079.1"/>
    <property type="molecule type" value="Genomic_DNA"/>
</dbReference>
<sequence length="183" mass="19027">MAEESRAAVDAPAAVSLPRAERAPQSSRRPAVKKAAPANTAAQGGAYAHGPLLVLDADAERQVTGYGVGGLIVDVPAESLPALIEWTLAKARLGSEKLHGSGKDGDPLLVLTEAACERYGLPAFLSEAERLAGRLPEGHKVIRPGRTAAAAGHAKRGRAETITRRCGGGSGRARPEARFRMPV</sequence>